<feature type="signal peptide" evidence="1">
    <location>
        <begin position="1"/>
        <end position="17"/>
    </location>
</feature>
<dbReference type="PROSITE" id="PS51257">
    <property type="entry name" value="PROKAR_LIPOPROTEIN"/>
    <property type="match status" value="1"/>
</dbReference>
<protein>
    <recommendedName>
        <fullName evidence="4">Lipoprotein</fullName>
    </recommendedName>
</protein>
<dbReference type="AlphaFoldDB" id="A0A844GD10"/>
<dbReference type="Proteomes" id="UP000446658">
    <property type="component" value="Unassembled WGS sequence"/>
</dbReference>
<keyword evidence="3" id="KW-1185">Reference proteome</keyword>
<name>A0A844GD10_9NEIS</name>
<gene>
    <name evidence="2" type="ORF">GKE73_07900</name>
</gene>
<proteinExistence type="predicted"/>
<evidence type="ECO:0000313" key="3">
    <source>
        <dbReference type="Proteomes" id="UP000446658"/>
    </source>
</evidence>
<accession>A0A844GD10</accession>
<evidence type="ECO:0000256" key="1">
    <source>
        <dbReference type="SAM" id="SignalP"/>
    </source>
</evidence>
<dbReference type="RefSeq" id="WP_230369870.1">
    <property type="nucleotide sequence ID" value="NZ_WLYX01000001.1"/>
</dbReference>
<sequence>MRQFRPCLTFAALLLLAACSEKQTSQLQQTASAAIGAVHKSVEASSQPLGELKKHASAAAGAAVLLNPQLKEKLDQVKQQASAALGVVRHAPGE</sequence>
<feature type="chain" id="PRO_5032887836" description="Lipoprotein" evidence="1">
    <location>
        <begin position="18"/>
        <end position="94"/>
    </location>
</feature>
<keyword evidence="1" id="KW-0732">Signal</keyword>
<reference evidence="2 3" key="1">
    <citation type="submission" date="2019-11" db="EMBL/GenBank/DDBJ databases">
        <title>Draft genome sequence of Paludibacterium sp. dN18-1.</title>
        <authorList>
            <person name="Im W.-T."/>
        </authorList>
    </citation>
    <scope>NUCLEOTIDE SEQUENCE [LARGE SCALE GENOMIC DNA]</scope>
    <source>
        <strain evidence="3">dN 18-1</strain>
    </source>
</reference>
<organism evidence="2 3">
    <name type="scientific">Paludibacterium denitrificans</name>
    <dbReference type="NCBI Taxonomy" id="2675226"/>
    <lineage>
        <taxon>Bacteria</taxon>
        <taxon>Pseudomonadati</taxon>
        <taxon>Pseudomonadota</taxon>
        <taxon>Betaproteobacteria</taxon>
        <taxon>Neisseriales</taxon>
        <taxon>Chromobacteriaceae</taxon>
        <taxon>Paludibacterium</taxon>
    </lineage>
</organism>
<evidence type="ECO:0000313" key="2">
    <source>
        <dbReference type="EMBL" id="MTD33118.1"/>
    </source>
</evidence>
<evidence type="ECO:0008006" key="4">
    <source>
        <dbReference type="Google" id="ProtNLM"/>
    </source>
</evidence>
<comment type="caution">
    <text evidence="2">The sequence shown here is derived from an EMBL/GenBank/DDBJ whole genome shotgun (WGS) entry which is preliminary data.</text>
</comment>
<dbReference type="EMBL" id="WLYX01000001">
    <property type="protein sequence ID" value="MTD33118.1"/>
    <property type="molecule type" value="Genomic_DNA"/>
</dbReference>